<keyword evidence="1" id="KW-0812">Transmembrane</keyword>
<reference evidence="2 3" key="1">
    <citation type="submission" date="2017-05" db="EMBL/GenBank/DDBJ databases">
        <authorList>
            <person name="Song R."/>
            <person name="Chenine A.L."/>
            <person name="Ruprecht R.M."/>
        </authorList>
    </citation>
    <scope>NUCLEOTIDE SEQUENCE [LARGE SCALE GENOMIC DNA]</scope>
    <source>
        <strain evidence="2 3">CECT 8663</strain>
    </source>
</reference>
<dbReference type="RefSeq" id="WP_170125788.1">
    <property type="nucleotide sequence ID" value="NZ_FXYH01000002.1"/>
</dbReference>
<feature type="transmembrane region" description="Helical" evidence="1">
    <location>
        <begin position="30"/>
        <end position="49"/>
    </location>
</feature>
<sequence length="57" mass="6171">MFLAASLVVFTIYFVNVALGAFSNAAFVGDIGEMLILFTSAILFVVAILQKETARKK</sequence>
<dbReference type="Proteomes" id="UP000220836">
    <property type="component" value="Unassembled WGS sequence"/>
</dbReference>
<gene>
    <name evidence="2" type="ORF">PEV8663_00650</name>
</gene>
<organism evidence="2 3">
    <name type="scientific">Pelagimonas varians</name>
    <dbReference type="NCBI Taxonomy" id="696760"/>
    <lineage>
        <taxon>Bacteria</taxon>
        <taxon>Pseudomonadati</taxon>
        <taxon>Pseudomonadota</taxon>
        <taxon>Alphaproteobacteria</taxon>
        <taxon>Rhodobacterales</taxon>
        <taxon>Roseobacteraceae</taxon>
        <taxon>Pelagimonas</taxon>
    </lineage>
</organism>
<evidence type="ECO:0000313" key="2">
    <source>
        <dbReference type="EMBL" id="SMX35956.1"/>
    </source>
</evidence>
<name>A0A238K1Y1_9RHOB</name>
<keyword evidence="3" id="KW-1185">Reference proteome</keyword>
<protein>
    <submittedName>
        <fullName evidence="2">Uncharacterized protein</fullName>
    </submittedName>
</protein>
<keyword evidence="1" id="KW-0472">Membrane</keyword>
<evidence type="ECO:0000256" key="1">
    <source>
        <dbReference type="SAM" id="Phobius"/>
    </source>
</evidence>
<dbReference type="AlphaFoldDB" id="A0A238K1Y1"/>
<evidence type="ECO:0000313" key="3">
    <source>
        <dbReference type="Proteomes" id="UP000220836"/>
    </source>
</evidence>
<keyword evidence="1" id="KW-1133">Transmembrane helix</keyword>
<accession>A0A238K1Y1</accession>
<proteinExistence type="predicted"/>
<dbReference type="EMBL" id="FXYH01000002">
    <property type="protein sequence ID" value="SMX35956.1"/>
    <property type="molecule type" value="Genomic_DNA"/>
</dbReference>